<accession>A0A645FRS3</accession>
<dbReference type="InterPro" id="IPR014284">
    <property type="entry name" value="RNA_pol_sigma-70_dom"/>
</dbReference>
<dbReference type="Gene3D" id="1.10.10.10">
    <property type="entry name" value="Winged helix-like DNA-binding domain superfamily/Winged helix DNA-binding domain"/>
    <property type="match status" value="1"/>
</dbReference>
<feature type="domain" description="RNA polymerase sigma-70 region 2" evidence="5">
    <location>
        <begin position="17"/>
        <end position="80"/>
    </location>
</feature>
<dbReference type="Pfam" id="PF08281">
    <property type="entry name" value="Sigma70_r4_2"/>
    <property type="match status" value="1"/>
</dbReference>
<gene>
    <name evidence="7" type="primary">sigW_86</name>
    <name evidence="7" type="ORF">SDC9_164495</name>
</gene>
<reference evidence="7" key="1">
    <citation type="submission" date="2019-08" db="EMBL/GenBank/DDBJ databases">
        <authorList>
            <person name="Kucharzyk K."/>
            <person name="Murdoch R.W."/>
            <person name="Higgins S."/>
            <person name="Loffler F."/>
        </authorList>
    </citation>
    <scope>NUCLEOTIDE SEQUENCE</scope>
</reference>
<dbReference type="Pfam" id="PF04542">
    <property type="entry name" value="Sigma70_r2"/>
    <property type="match status" value="1"/>
</dbReference>
<comment type="caution">
    <text evidence="7">The sequence shown here is derived from an EMBL/GenBank/DDBJ whole genome shotgun (WGS) entry which is preliminary data.</text>
</comment>
<dbReference type="GO" id="GO:0006352">
    <property type="term" value="P:DNA-templated transcription initiation"/>
    <property type="evidence" value="ECO:0007669"/>
    <property type="project" value="InterPro"/>
</dbReference>
<dbReference type="InterPro" id="IPR039425">
    <property type="entry name" value="RNA_pol_sigma-70-like"/>
</dbReference>
<dbReference type="InterPro" id="IPR036388">
    <property type="entry name" value="WH-like_DNA-bd_sf"/>
</dbReference>
<dbReference type="InterPro" id="IPR007627">
    <property type="entry name" value="RNA_pol_sigma70_r2"/>
</dbReference>
<keyword evidence="3" id="KW-0731">Sigma factor</keyword>
<dbReference type="EMBL" id="VSSQ01064192">
    <property type="protein sequence ID" value="MPN17145.1"/>
    <property type="molecule type" value="Genomic_DNA"/>
</dbReference>
<dbReference type="PANTHER" id="PTHR43133:SF60">
    <property type="entry name" value="RNA POLYMERASE SIGMA FACTOR SIGV"/>
    <property type="match status" value="1"/>
</dbReference>
<organism evidence="7">
    <name type="scientific">bioreactor metagenome</name>
    <dbReference type="NCBI Taxonomy" id="1076179"/>
    <lineage>
        <taxon>unclassified sequences</taxon>
        <taxon>metagenomes</taxon>
        <taxon>ecological metagenomes</taxon>
    </lineage>
</organism>
<dbReference type="GO" id="GO:0003677">
    <property type="term" value="F:DNA binding"/>
    <property type="evidence" value="ECO:0007669"/>
    <property type="project" value="InterPro"/>
</dbReference>
<keyword evidence="2" id="KW-0805">Transcription regulation</keyword>
<sequence>MVLSQRKNEDTITIALTTYSDMVYRICFLYLRNKSDIEDVFQEVFLRFLQKEPSFESKDHEKAWLIRVTMNQCKDVLKSFWRNNIHLVENVEVRLEDTPENDLLQVVLSLPKKYKDVIYLYYYEGYTVPAMAKLINQNENTIYSHLYRGKALLRRKLEGKEYEYGF</sequence>
<dbReference type="InterPro" id="IPR013249">
    <property type="entry name" value="RNA_pol_sigma70_r4_t2"/>
</dbReference>
<dbReference type="Gene3D" id="1.10.1740.10">
    <property type="match status" value="1"/>
</dbReference>
<evidence type="ECO:0000256" key="3">
    <source>
        <dbReference type="ARBA" id="ARBA00023082"/>
    </source>
</evidence>
<evidence type="ECO:0000259" key="5">
    <source>
        <dbReference type="Pfam" id="PF04542"/>
    </source>
</evidence>
<evidence type="ECO:0000259" key="6">
    <source>
        <dbReference type="Pfam" id="PF08281"/>
    </source>
</evidence>
<dbReference type="SUPFAM" id="SSF88946">
    <property type="entry name" value="Sigma2 domain of RNA polymerase sigma factors"/>
    <property type="match status" value="1"/>
</dbReference>
<dbReference type="PANTHER" id="PTHR43133">
    <property type="entry name" value="RNA POLYMERASE ECF-TYPE SIGMA FACTO"/>
    <property type="match status" value="1"/>
</dbReference>
<keyword evidence="4" id="KW-0804">Transcription</keyword>
<evidence type="ECO:0000256" key="4">
    <source>
        <dbReference type="ARBA" id="ARBA00023163"/>
    </source>
</evidence>
<dbReference type="GO" id="GO:0016987">
    <property type="term" value="F:sigma factor activity"/>
    <property type="evidence" value="ECO:0007669"/>
    <property type="project" value="UniProtKB-KW"/>
</dbReference>
<dbReference type="AlphaFoldDB" id="A0A645FRS3"/>
<proteinExistence type="inferred from homology"/>
<protein>
    <submittedName>
        <fullName evidence="7">ECF RNA polymerase sigma factor SigW</fullName>
    </submittedName>
</protein>
<comment type="similarity">
    <text evidence="1">Belongs to the sigma-70 factor family. ECF subfamily.</text>
</comment>
<feature type="domain" description="RNA polymerase sigma factor 70 region 4 type 2" evidence="6">
    <location>
        <begin position="102"/>
        <end position="153"/>
    </location>
</feature>
<dbReference type="SUPFAM" id="SSF88659">
    <property type="entry name" value="Sigma3 and sigma4 domains of RNA polymerase sigma factors"/>
    <property type="match status" value="1"/>
</dbReference>
<dbReference type="NCBIfam" id="TIGR02937">
    <property type="entry name" value="sigma70-ECF"/>
    <property type="match status" value="1"/>
</dbReference>
<dbReference type="InterPro" id="IPR013324">
    <property type="entry name" value="RNA_pol_sigma_r3/r4-like"/>
</dbReference>
<evidence type="ECO:0000313" key="7">
    <source>
        <dbReference type="EMBL" id="MPN17145.1"/>
    </source>
</evidence>
<evidence type="ECO:0000256" key="2">
    <source>
        <dbReference type="ARBA" id="ARBA00023015"/>
    </source>
</evidence>
<name>A0A645FRS3_9ZZZZ</name>
<evidence type="ECO:0000256" key="1">
    <source>
        <dbReference type="ARBA" id="ARBA00010641"/>
    </source>
</evidence>
<dbReference type="InterPro" id="IPR013325">
    <property type="entry name" value="RNA_pol_sigma_r2"/>
</dbReference>